<sequence length="118" mass="13592">MLRHIIDVTVGLVNGAIGTLMGIYGTHISIKFDDIDKPCDIKRVTSRFMLSRNLYMGRKQFLLIVSYANTIYNYHGLSRHSTIIDLLTNVFWGWYGICCIVSFSNLCINEIDHLRTKF</sequence>
<dbReference type="AlphaFoldDB" id="A0A1X7V6R8"/>
<evidence type="ECO:0000313" key="2">
    <source>
        <dbReference type="EnsemblMetazoa" id="Aqu2.1.35686_001"/>
    </source>
</evidence>
<accession>A0A1X7V6R8</accession>
<keyword evidence="1" id="KW-0812">Transmembrane</keyword>
<protein>
    <submittedName>
        <fullName evidence="2">Uncharacterized protein</fullName>
    </submittedName>
</protein>
<feature type="transmembrane region" description="Helical" evidence="1">
    <location>
        <begin position="89"/>
        <end position="108"/>
    </location>
</feature>
<keyword evidence="1" id="KW-1133">Transmembrane helix</keyword>
<keyword evidence="1" id="KW-0472">Membrane</keyword>
<name>A0A1X7V6R8_AMPQE</name>
<dbReference type="InParanoid" id="A0A1X7V6R8"/>
<proteinExistence type="predicted"/>
<organism evidence="2">
    <name type="scientific">Amphimedon queenslandica</name>
    <name type="common">Sponge</name>
    <dbReference type="NCBI Taxonomy" id="400682"/>
    <lineage>
        <taxon>Eukaryota</taxon>
        <taxon>Metazoa</taxon>
        <taxon>Porifera</taxon>
        <taxon>Demospongiae</taxon>
        <taxon>Heteroscleromorpha</taxon>
        <taxon>Haplosclerida</taxon>
        <taxon>Niphatidae</taxon>
        <taxon>Amphimedon</taxon>
    </lineage>
</organism>
<dbReference type="EnsemblMetazoa" id="Aqu2.1.35686_001">
    <property type="protein sequence ID" value="Aqu2.1.35686_001"/>
    <property type="gene ID" value="Aqu2.1.35686"/>
</dbReference>
<reference evidence="2" key="1">
    <citation type="submission" date="2017-05" db="UniProtKB">
        <authorList>
            <consortium name="EnsemblMetazoa"/>
        </authorList>
    </citation>
    <scope>IDENTIFICATION</scope>
</reference>
<evidence type="ECO:0000256" key="1">
    <source>
        <dbReference type="SAM" id="Phobius"/>
    </source>
</evidence>